<accession>A0A6B1G413</accession>
<dbReference type="InterPro" id="IPR019648">
    <property type="entry name" value="YebY"/>
</dbReference>
<evidence type="ECO:0000313" key="1">
    <source>
        <dbReference type="EMBL" id="MYH63058.1"/>
    </source>
</evidence>
<organism evidence="1">
    <name type="scientific">Caldilineaceae bacterium SB0675_bin_29</name>
    <dbReference type="NCBI Taxonomy" id="2605266"/>
    <lineage>
        <taxon>Bacteria</taxon>
        <taxon>Bacillati</taxon>
        <taxon>Chloroflexota</taxon>
        <taxon>Caldilineae</taxon>
        <taxon>Caldilineales</taxon>
        <taxon>Caldilineaceae</taxon>
    </lineage>
</organism>
<dbReference type="EMBL" id="VYDA01000537">
    <property type="protein sequence ID" value="MYH63058.1"/>
    <property type="molecule type" value="Genomic_DNA"/>
</dbReference>
<sequence>MFSNLSLSHRRPQKTLVNARPRLSVLRGKQMKRIPFLLFLVLMISGCEPDTGGTRTIYRENMGEAWPLTIEKGYLHCVCADRRGFPLFQCAKGAIAVHDPLEGITYSVNGVHAPQFVTAADIEQIRRTDPEDPLVKIDLGPLIARGLELCPS</sequence>
<name>A0A6B1G413_9CHLR</name>
<gene>
    <name evidence="1" type="ORF">F4148_15310</name>
</gene>
<reference evidence="1" key="1">
    <citation type="submission" date="2019-09" db="EMBL/GenBank/DDBJ databases">
        <title>Characterisation of the sponge microbiome using genome-centric metagenomics.</title>
        <authorList>
            <person name="Engelberts J.P."/>
            <person name="Robbins S.J."/>
            <person name="De Goeij J.M."/>
            <person name="Aranda M."/>
            <person name="Bell S.C."/>
            <person name="Webster N.S."/>
        </authorList>
    </citation>
    <scope>NUCLEOTIDE SEQUENCE</scope>
    <source>
        <strain evidence="1">SB0675_bin_29</strain>
    </source>
</reference>
<dbReference type="AlphaFoldDB" id="A0A6B1G413"/>
<dbReference type="Pfam" id="PF10709">
    <property type="entry name" value="DUF2511"/>
    <property type="match status" value="1"/>
</dbReference>
<comment type="caution">
    <text evidence="1">The sequence shown here is derived from an EMBL/GenBank/DDBJ whole genome shotgun (WGS) entry which is preliminary data.</text>
</comment>
<proteinExistence type="predicted"/>
<protein>
    <submittedName>
        <fullName evidence="1">DUF2511 domain-containing protein</fullName>
    </submittedName>
</protein>